<dbReference type="InterPro" id="IPR015883">
    <property type="entry name" value="Glyco_hydro_20_cat"/>
</dbReference>
<dbReference type="InterPro" id="IPR052764">
    <property type="entry name" value="GH20_Enzymes"/>
</dbReference>
<gene>
    <name evidence="4" type="ORF">I573_00317</name>
</gene>
<dbReference type="GO" id="GO:0005975">
    <property type="term" value="P:carbohydrate metabolic process"/>
    <property type="evidence" value="ECO:0007669"/>
    <property type="project" value="InterPro"/>
</dbReference>
<dbReference type="OrthoDB" id="1098018at2"/>
<sequence>MMERGVVLDCARKVYSSDFIFRLLDVMELTHFTHLQLHFSDNEGYRIESDVCPELVSADHFTKAEILEFQRYAKQKQITIIPELDSPGHLQHFLRVYPQFRLDESIKCAADITDPRFVAHIKSLITEVLTLFSDSPVFHLGCDEVIDWDRVAYLPSRVQTCLSATNQVDYINDLAEVVEQKGKRARIWNDGCYRKKTENRLKSSIEIAYWTRWHKEMAPVDTFLEHHHPLFNYNDNDLYFVLGEAAGYTYPSVEKLRDFTPAKFAQQQWDTTHRSKGFYFSIWGDHPEALDEDMILTKITPLLTELATK</sequence>
<dbReference type="Proteomes" id="UP000015961">
    <property type="component" value="Unassembled WGS sequence"/>
</dbReference>
<dbReference type="InterPro" id="IPR017853">
    <property type="entry name" value="GH"/>
</dbReference>
<evidence type="ECO:0000313" key="4">
    <source>
        <dbReference type="EMBL" id="EOT87261.1"/>
    </source>
</evidence>
<comment type="caution">
    <text evidence="4">The sequence shown here is derived from an EMBL/GenBank/DDBJ whole genome shotgun (WGS) entry which is preliminary data.</text>
</comment>
<protein>
    <recommendedName>
        <fullName evidence="3">Glycoside hydrolase family 20 catalytic domain-containing protein</fullName>
    </recommendedName>
</protein>
<dbReference type="SUPFAM" id="SSF51445">
    <property type="entry name" value="(Trans)glycosidases"/>
    <property type="match status" value="1"/>
</dbReference>
<evidence type="ECO:0000256" key="2">
    <source>
        <dbReference type="ARBA" id="ARBA00022801"/>
    </source>
</evidence>
<accession>S0PFR2</accession>
<dbReference type="AlphaFoldDB" id="S0PFR2"/>
<dbReference type="RefSeq" id="WP_016184813.1">
    <property type="nucleotide sequence ID" value="NZ_ASWO01000001.1"/>
</dbReference>
<comment type="similarity">
    <text evidence="1">Belongs to the glycosyl hydrolase 20 family.</text>
</comment>
<dbReference type="PANTHER" id="PTHR43678">
    <property type="entry name" value="PUTATIVE (AFU_ORTHOLOGUE AFUA_2G00640)-RELATED"/>
    <property type="match status" value="1"/>
</dbReference>
<dbReference type="Pfam" id="PF00728">
    <property type="entry name" value="Glyco_hydro_20"/>
    <property type="match status" value="1"/>
</dbReference>
<reference evidence="4 5" key="1">
    <citation type="submission" date="2013-03" db="EMBL/GenBank/DDBJ databases">
        <title>The Genome Sequence of Enterococcus sulfureus ATCC_49903 (PacBio/Illumina hybrid assembly).</title>
        <authorList>
            <consortium name="The Broad Institute Genomics Platform"/>
            <consortium name="The Broad Institute Genome Sequencing Center for Infectious Disease"/>
            <person name="Earl A."/>
            <person name="Russ C."/>
            <person name="Gilmore M."/>
            <person name="Surin D."/>
            <person name="Walker B."/>
            <person name="Young S."/>
            <person name="Zeng Q."/>
            <person name="Gargeya S."/>
            <person name="Fitzgerald M."/>
            <person name="Haas B."/>
            <person name="Abouelleil A."/>
            <person name="Allen A.W."/>
            <person name="Alvarado L."/>
            <person name="Arachchi H.M."/>
            <person name="Berlin A.M."/>
            <person name="Chapman S.B."/>
            <person name="Gainer-Dewar J."/>
            <person name="Goldberg J."/>
            <person name="Griggs A."/>
            <person name="Gujja S."/>
            <person name="Hansen M."/>
            <person name="Howarth C."/>
            <person name="Imamovic A."/>
            <person name="Ireland A."/>
            <person name="Larimer J."/>
            <person name="McCowan C."/>
            <person name="Murphy C."/>
            <person name="Pearson M."/>
            <person name="Poon T.W."/>
            <person name="Priest M."/>
            <person name="Roberts A."/>
            <person name="Saif S."/>
            <person name="Shea T."/>
            <person name="Sisk P."/>
            <person name="Sykes S."/>
            <person name="Wortman J."/>
            <person name="Nusbaum C."/>
            <person name="Birren B."/>
        </authorList>
    </citation>
    <scope>NUCLEOTIDE SEQUENCE [LARGE SCALE GENOMIC DNA]</scope>
    <source>
        <strain evidence="4 5">ATCC 49903</strain>
    </source>
</reference>
<dbReference type="STRING" id="1140003.OMY_00322"/>
<organism evidence="4 5">
    <name type="scientific">Enterococcus sulfureus ATCC 49903</name>
    <dbReference type="NCBI Taxonomy" id="1140003"/>
    <lineage>
        <taxon>Bacteria</taxon>
        <taxon>Bacillati</taxon>
        <taxon>Bacillota</taxon>
        <taxon>Bacilli</taxon>
        <taxon>Lactobacillales</taxon>
        <taxon>Enterococcaceae</taxon>
        <taxon>Enterococcus</taxon>
    </lineage>
</organism>
<evidence type="ECO:0000256" key="1">
    <source>
        <dbReference type="ARBA" id="ARBA00006285"/>
    </source>
</evidence>
<evidence type="ECO:0000259" key="3">
    <source>
        <dbReference type="Pfam" id="PF00728"/>
    </source>
</evidence>
<keyword evidence="5" id="KW-1185">Reference proteome</keyword>
<dbReference type="PANTHER" id="PTHR43678:SF1">
    <property type="entry name" value="BETA-N-ACETYLHEXOSAMINIDASE"/>
    <property type="match status" value="1"/>
</dbReference>
<name>S0PFR2_9ENTE</name>
<dbReference type="Gene3D" id="3.20.20.80">
    <property type="entry name" value="Glycosidases"/>
    <property type="match status" value="1"/>
</dbReference>
<dbReference type="eggNOG" id="COG3525">
    <property type="taxonomic scope" value="Bacteria"/>
</dbReference>
<feature type="domain" description="Glycoside hydrolase family 20 catalytic" evidence="3">
    <location>
        <begin position="4"/>
        <end position="285"/>
    </location>
</feature>
<dbReference type="GO" id="GO:0004563">
    <property type="term" value="F:beta-N-acetylhexosaminidase activity"/>
    <property type="evidence" value="ECO:0007669"/>
    <property type="project" value="UniProtKB-ARBA"/>
</dbReference>
<evidence type="ECO:0000313" key="5">
    <source>
        <dbReference type="Proteomes" id="UP000015961"/>
    </source>
</evidence>
<dbReference type="PATRIC" id="fig|1140003.3.peg.316"/>
<keyword evidence="2" id="KW-0378">Hydrolase</keyword>
<proteinExistence type="inferred from homology"/>
<dbReference type="EMBL" id="ASWO01000001">
    <property type="protein sequence ID" value="EOT87261.1"/>
    <property type="molecule type" value="Genomic_DNA"/>
</dbReference>